<evidence type="ECO:0000313" key="2">
    <source>
        <dbReference type="EMBL" id="GAA0863838.1"/>
    </source>
</evidence>
<keyword evidence="3" id="KW-1185">Reference proteome</keyword>
<name>A0ABP3XDX5_9SPHN</name>
<feature type="transmembrane region" description="Helical" evidence="1">
    <location>
        <begin position="106"/>
        <end position="126"/>
    </location>
</feature>
<organism evidence="2 3">
    <name type="scientific">Sphingopyxis soli</name>
    <dbReference type="NCBI Taxonomy" id="592051"/>
    <lineage>
        <taxon>Bacteria</taxon>
        <taxon>Pseudomonadati</taxon>
        <taxon>Pseudomonadota</taxon>
        <taxon>Alphaproteobacteria</taxon>
        <taxon>Sphingomonadales</taxon>
        <taxon>Sphingomonadaceae</taxon>
        <taxon>Sphingopyxis</taxon>
    </lineage>
</organism>
<reference evidence="3" key="1">
    <citation type="journal article" date="2019" name="Int. J. Syst. Evol. Microbiol.">
        <title>The Global Catalogue of Microorganisms (GCM) 10K type strain sequencing project: providing services to taxonomists for standard genome sequencing and annotation.</title>
        <authorList>
            <consortium name="The Broad Institute Genomics Platform"/>
            <consortium name="The Broad Institute Genome Sequencing Center for Infectious Disease"/>
            <person name="Wu L."/>
            <person name="Ma J."/>
        </authorList>
    </citation>
    <scope>NUCLEOTIDE SEQUENCE [LARGE SCALE GENOMIC DNA]</scope>
    <source>
        <strain evidence="3">JCM 15910</strain>
    </source>
</reference>
<keyword evidence="1" id="KW-1133">Transmembrane helix</keyword>
<dbReference type="Proteomes" id="UP001500738">
    <property type="component" value="Unassembled WGS sequence"/>
</dbReference>
<comment type="caution">
    <text evidence="2">The sequence shown here is derived from an EMBL/GenBank/DDBJ whole genome shotgun (WGS) entry which is preliminary data.</text>
</comment>
<gene>
    <name evidence="2" type="ORF">GCM10009115_15900</name>
</gene>
<evidence type="ECO:0000313" key="3">
    <source>
        <dbReference type="Proteomes" id="UP001500738"/>
    </source>
</evidence>
<sequence>MRVAIFALFLLAALGYAAWRGGGPERVMAGIAATMVGSDLLLHQFVAPEYAVLDFGHLLIDGFGASATLLLALFAYRFWPMIAAVLHILPLLAHSSRALNLAMDPAAYMVMQVAASWAVPPLLLFATWRHQRRLRTNANYPSWHSSSQRFLRKTAKT</sequence>
<dbReference type="EMBL" id="BAAAFE010000007">
    <property type="protein sequence ID" value="GAA0863838.1"/>
    <property type="molecule type" value="Genomic_DNA"/>
</dbReference>
<evidence type="ECO:0000256" key="1">
    <source>
        <dbReference type="SAM" id="Phobius"/>
    </source>
</evidence>
<keyword evidence="1" id="KW-0812">Transmembrane</keyword>
<keyword evidence="1" id="KW-0472">Membrane</keyword>
<accession>A0ABP3XDX5</accession>
<protein>
    <recommendedName>
        <fullName evidence="4">Rod shape-determining protein MreD</fullName>
    </recommendedName>
</protein>
<evidence type="ECO:0008006" key="4">
    <source>
        <dbReference type="Google" id="ProtNLM"/>
    </source>
</evidence>
<proteinExistence type="predicted"/>